<name>A0A845RK62_9FIRM</name>
<protein>
    <submittedName>
        <fullName evidence="3">Cell wall anchor protein</fullName>
    </submittedName>
</protein>
<accession>A0A845RK62</accession>
<keyword evidence="2" id="KW-0732">Signal</keyword>
<keyword evidence="1" id="KW-0812">Transmembrane</keyword>
<keyword evidence="1" id="KW-0472">Membrane</keyword>
<gene>
    <name evidence="3" type="ORF">D3Z39_16360</name>
</gene>
<dbReference type="Proteomes" id="UP000446348">
    <property type="component" value="Unassembled WGS sequence"/>
</dbReference>
<dbReference type="AlphaFoldDB" id="A0A845RK62"/>
<sequence>MKKLTAVCALALALTMALAPAAYAAEWAGVPHASPAMRVAWGTEEQGSEHSFRRQAETEQSGLCDDVVCYPSSVTQSEDGTEIRKFYDLSPEDDPTGIPRSDFEQDGYHYTLVDLLKQELPEHESRQHTETVTLDSKNKDMASVLALLPQEKSFITDDGLAGTLTLRLDTVQVEVAGYGSSTKQVSATRTYPNLAGQDTQYIPKTIQDGGRTLTLQDVSWQTDNTGSLDGYALGDRYTAVATYTGSATSSYVKGYTVTADYTGTVSRIALNKTRYVAIFEGTPLQPVEPVGDGLEATDPAPAASFNWPLLLAPLGLIAAAGGSIGIALFLKRRSELAEGGDEDA</sequence>
<proteinExistence type="predicted"/>
<evidence type="ECO:0000313" key="4">
    <source>
        <dbReference type="Proteomes" id="UP000446348"/>
    </source>
</evidence>
<evidence type="ECO:0000256" key="1">
    <source>
        <dbReference type="SAM" id="Phobius"/>
    </source>
</evidence>
<dbReference type="OrthoDB" id="1853982at2"/>
<dbReference type="EMBL" id="QXWZ01000052">
    <property type="protein sequence ID" value="NBI80396.1"/>
    <property type="molecule type" value="Genomic_DNA"/>
</dbReference>
<dbReference type="RefSeq" id="WP_160211069.1">
    <property type="nucleotide sequence ID" value="NZ_QXWZ01000052.1"/>
</dbReference>
<organism evidence="3 4">
    <name type="scientific">Anaerotruncus colihominis</name>
    <dbReference type="NCBI Taxonomy" id="169435"/>
    <lineage>
        <taxon>Bacteria</taxon>
        <taxon>Bacillati</taxon>
        <taxon>Bacillota</taxon>
        <taxon>Clostridia</taxon>
        <taxon>Eubacteriales</taxon>
        <taxon>Oscillospiraceae</taxon>
        <taxon>Anaerotruncus</taxon>
    </lineage>
</organism>
<reference evidence="3 4" key="1">
    <citation type="submission" date="2018-08" db="EMBL/GenBank/DDBJ databases">
        <title>Murine metabolic-syndrome-specific gut microbial biobank.</title>
        <authorList>
            <person name="Liu C."/>
        </authorList>
    </citation>
    <scope>NUCLEOTIDE SEQUENCE [LARGE SCALE GENOMIC DNA]</scope>
    <source>
        <strain evidence="3 4">X69</strain>
    </source>
</reference>
<evidence type="ECO:0000256" key="2">
    <source>
        <dbReference type="SAM" id="SignalP"/>
    </source>
</evidence>
<feature type="transmembrane region" description="Helical" evidence="1">
    <location>
        <begin position="307"/>
        <end position="330"/>
    </location>
</feature>
<keyword evidence="1" id="KW-1133">Transmembrane helix</keyword>
<feature type="signal peptide" evidence="2">
    <location>
        <begin position="1"/>
        <end position="24"/>
    </location>
</feature>
<feature type="chain" id="PRO_5032867686" evidence="2">
    <location>
        <begin position="25"/>
        <end position="344"/>
    </location>
</feature>
<comment type="caution">
    <text evidence="3">The sequence shown here is derived from an EMBL/GenBank/DDBJ whole genome shotgun (WGS) entry which is preliminary data.</text>
</comment>
<evidence type="ECO:0000313" key="3">
    <source>
        <dbReference type="EMBL" id="NBI80396.1"/>
    </source>
</evidence>